<comment type="caution">
    <text evidence="2">The sequence shown here is derived from an EMBL/GenBank/DDBJ whole genome shotgun (WGS) entry which is preliminary data.</text>
</comment>
<proteinExistence type="predicted"/>
<gene>
    <name evidence="2" type="ORF">EVAR_94521_1</name>
</gene>
<dbReference type="Proteomes" id="UP000299102">
    <property type="component" value="Unassembled WGS sequence"/>
</dbReference>
<feature type="region of interest" description="Disordered" evidence="1">
    <location>
        <begin position="19"/>
        <end position="49"/>
    </location>
</feature>
<accession>A0A4C1UUN8</accession>
<evidence type="ECO:0000256" key="1">
    <source>
        <dbReference type="SAM" id="MobiDB-lite"/>
    </source>
</evidence>
<name>A0A4C1UUN8_EUMVA</name>
<sequence length="92" mass="10185">MRLRGNSQSEEGIVCAVRQPAGAAGRGPRRAGPHYGNVVSPASNYSNPPTSAYLELNLYKNACHRRPTKLNRGRRRPRPDPALQPARKPRRS</sequence>
<feature type="compositionally biased region" description="Basic residues" evidence="1">
    <location>
        <begin position="64"/>
        <end position="77"/>
    </location>
</feature>
<evidence type="ECO:0000313" key="2">
    <source>
        <dbReference type="EMBL" id="GBP30213.1"/>
    </source>
</evidence>
<feature type="region of interest" description="Disordered" evidence="1">
    <location>
        <begin position="64"/>
        <end position="92"/>
    </location>
</feature>
<reference evidence="2 3" key="1">
    <citation type="journal article" date="2019" name="Commun. Biol.">
        <title>The bagworm genome reveals a unique fibroin gene that provides high tensile strength.</title>
        <authorList>
            <person name="Kono N."/>
            <person name="Nakamura H."/>
            <person name="Ohtoshi R."/>
            <person name="Tomita M."/>
            <person name="Numata K."/>
            <person name="Arakawa K."/>
        </authorList>
    </citation>
    <scope>NUCLEOTIDE SEQUENCE [LARGE SCALE GENOMIC DNA]</scope>
</reference>
<protein>
    <submittedName>
        <fullName evidence="2">Uncharacterized protein</fullName>
    </submittedName>
</protein>
<keyword evidence="3" id="KW-1185">Reference proteome</keyword>
<evidence type="ECO:0000313" key="3">
    <source>
        <dbReference type="Proteomes" id="UP000299102"/>
    </source>
</evidence>
<dbReference type="EMBL" id="BGZK01000230">
    <property type="protein sequence ID" value="GBP30213.1"/>
    <property type="molecule type" value="Genomic_DNA"/>
</dbReference>
<feature type="compositionally biased region" description="Polar residues" evidence="1">
    <location>
        <begin position="40"/>
        <end position="49"/>
    </location>
</feature>
<dbReference type="AlphaFoldDB" id="A0A4C1UUN8"/>
<organism evidence="2 3">
    <name type="scientific">Eumeta variegata</name>
    <name type="common">Bagworm moth</name>
    <name type="synonym">Eumeta japonica</name>
    <dbReference type="NCBI Taxonomy" id="151549"/>
    <lineage>
        <taxon>Eukaryota</taxon>
        <taxon>Metazoa</taxon>
        <taxon>Ecdysozoa</taxon>
        <taxon>Arthropoda</taxon>
        <taxon>Hexapoda</taxon>
        <taxon>Insecta</taxon>
        <taxon>Pterygota</taxon>
        <taxon>Neoptera</taxon>
        <taxon>Endopterygota</taxon>
        <taxon>Lepidoptera</taxon>
        <taxon>Glossata</taxon>
        <taxon>Ditrysia</taxon>
        <taxon>Tineoidea</taxon>
        <taxon>Psychidae</taxon>
        <taxon>Oiketicinae</taxon>
        <taxon>Eumeta</taxon>
    </lineage>
</organism>